<dbReference type="InterPro" id="IPR043136">
    <property type="entry name" value="B30.2/SPRY_sf"/>
</dbReference>
<dbReference type="SMART" id="SM00589">
    <property type="entry name" value="PRY"/>
    <property type="match status" value="1"/>
</dbReference>
<dbReference type="Pfam" id="PF13765">
    <property type="entry name" value="PRY"/>
    <property type="match status" value="1"/>
</dbReference>
<dbReference type="Gene3D" id="2.60.120.920">
    <property type="match status" value="1"/>
</dbReference>
<keyword evidence="5" id="KW-1185">Reference proteome</keyword>
<dbReference type="InterPro" id="IPR006574">
    <property type="entry name" value="PRY"/>
</dbReference>
<name>A0ABD0XPA7_UMBPY</name>
<dbReference type="SMART" id="SM00368">
    <property type="entry name" value="LRR_RI"/>
    <property type="match status" value="7"/>
</dbReference>
<dbReference type="InterPro" id="IPR013320">
    <property type="entry name" value="ConA-like_dom_sf"/>
</dbReference>
<dbReference type="PANTHER" id="PTHR24106">
    <property type="entry name" value="NACHT, LRR AND CARD DOMAINS-CONTAINING"/>
    <property type="match status" value="1"/>
</dbReference>
<gene>
    <name evidence="4" type="ORF">UPYG_G00094190</name>
</gene>
<dbReference type="Proteomes" id="UP001557470">
    <property type="component" value="Unassembled WGS sequence"/>
</dbReference>
<dbReference type="AlphaFoldDB" id="A0ABD0XPA7"/>
<dbReference type="InterPro" id="IPR051261">
    <property type="entry name" value="NLR"/>
</dbReference>
<sequence>MVAPIFFREGNIPVEKGDKNESGESTQIVQSHLDSIFRSLEENISYIHEERAEAFKNILSPDFQNKHKPGEEMVDVEDETKSNAREGALKITLNFLRNMNQTDVADTLEQKEQLDVFDLKKYSRSEDGLLRLLPVIKASRTALLDGCNLTEKCCEELVSALSSTSSYLRELDLSNNNLQDSGVKLLSAGLEDPHCKLEILRLSGCGVTDEGGGYLASALLSNPSHLRELDVDLDVFNLKEYSTSEEGLLKLLPLLKASRRALLNGCNLTKRCCAMLASNLNSTFSHLSLLDLTNNDLQDSGVKLLSAGLEDPHCNLDTLRLNQCRLTKSCCAELASALRSTSSHLSLLDLSNNELQDSGVKLLSAGLEDPQCKLKILRLSGCLVTEEGCASLVSALRSNPSHLKELDLSYNHPGDSGVTLLSAGLEDPTWRLEKLNVDHAGDRWLKPGLMKYACYLILDPNTVHRELSLSEVNRKVTGGEVQLYPDHPERFDYWSQVLCTEGLTGRCYWEVEWSGRGPFIAMTYKGIHRKGSGKDSFFGGNEKCWSLECFDRMWTAWHKNKHIGYSNPSKSKRVGVYLDWSAGTLSFYSVCSDTLTHIHTFHSTFTEPLYLGFKVKPDSSVSLCYVE</sequence>
<keyword evidence="1" id="KW-0433">Leucine-rich repeat</keyword>
<evidence type="ECO:0000256" key="2">
    <source>
        <dbReference type="ARBA" id="ARBA00022737"/>
    </source>
</evidence>
<dbReference type="InterPro" id="IPR032675">
    <property type="entry name" value="LRR_dom_sf"/>
</dbReference>
<evidence type="ECO:0000256" key="1">
    <source>
        <dbReference type="ARBA" id="ARBA00022614"/>
    </source>
</evidence>
<dbReference type="Pfam" id="PF00622">
    <property type="entry name" value="SPRY"/>
    <property type="match status" value="1"/>
</dbReference>
<comment type="caution">
    <text evidence="4">The sequence shown here is derived from an EMBL/GenBank/DDBJ whole genome shotgun (WGS) entry which is preliminary data.</text>
</comment>
<evidence type="ECO:0000259" key="3">
    <source>
        <dbReference type="PROSITE" id="PS50188"/>
    </source>
</evidence>
<dbReference type="SMART" id="SM00449">
    <property type="entry name" value="SPRY"/>
    <property type="match status" value="1"/>
</dbReference>
<evidence type="ECO:0000313" key="4">
    <source>
        <dbReference type="EMBL" id="KAL0992502.1"/>
    </source>
</evidence>
<dbReference type="InterPro" id="IPR001611">
    <property type="entry name" value="Leu-rich_rpt"/>
</dbReference>
<accession>A0ABD0XPA7</accession>
<feature type="domain" description="B30.2/SPRY" evidence="3">
    <location>
        <begin position="436"/>
        <end position="627"/>
    </location>
</feature>
<dbReference type="InterPro" id="IPR003879">
    <property type="entry name" value="Butyrophylin_SPRY"/>
</dbReference>
<protein>
    <recommendedName>
        <fullName evidence="3">B30.2/SPRY domain-containing protein</fullName>
    </recommendedName>
</protein>
<keyword evidence="2" id="KW-0677">Repeat</keyword>
<dbReference type="Gene3D" id="3.80.10.10">
    <property type="entry name" value="Ribonuclease Inhibitor"/>
    <property type="match status" value="2"/>
</dbReference>
<dbReference type="SUPFAM" id="SSF49899">
    <property type="entry name" value="Concanavalin A-like lectins/glucanases"/>
    <property type="match status" value="1"/>
</dbReference>
<dbReference type="PROSITE" id="PS50188">
    <property type="entry name" value="B302_SPRY"/>
    <property type="match status" value="1"/>
</dbReference>
<evidence type="ECO:0000313" key="5">
    <source>
        <dbReference type="Proteomes" id="UP001557470"/>
    </source>
</evidence>
<organism evidence="4 5">
    <name type="scientific">Umbra pygmaea</name>
    <name type="common">Eastern mudminnow</name>
    <dbReference type="NCBI Taxonomy" id="75934"/>
    <lineage>
        <taxon>Eukaryota</taxon>
        <taxon>Metazoa</taxon>
        <taxon>Chordata</taxon>
        <taxon>Craniata</taxon>
        <taxon>Vertebrata</taxon>
        <taxon>Euteleostomi</taxon>
        <taxon>Actinopterygii</taxon>
        <taxon>Neopterygii</taxon>
        <taxon>Teleostei</taxon>
        <taxon>Protacanthopterygii</taxon>
        <taxon>Esociformes</taxon>
        <taxon>Umbridae</taxon>
        <taxon>Umbra</taxon>
    </lineage>
</organism>
<dbReference type="InterPro" id="IPR003877">
    <property type="entry name" value="SPRY_dom"/>
</dbReference>
<dbReference type="SUPFAM" id="SSF52047">
    <property type="entry name" value="RNI-like"/>
    <property type="match status" value="1"/>
</dbReference>
<dbReference type="InterPro" id="IPR001870">
    <property type="entry name" value="B30.2/SPRY"/>
</dbReference>
<dbReference type="EMBL" id="JAGEUA010000003">
    <property type="protein sequence ID" value="KAL0992502.1"/>
    <property type="molecule type" value="Genomic_DNA"/>
</dbReference>
<reference evidence="4 5" key="1">
    <citation type="submission" date="2024-06" db="EMBL/GenBank/DDBJ databases">
        <authorList>
            <person name="Pan Q."/>
            <person name="Wen M."/>
            <person name="Jouanno E."/>
            <person name="Zahm M."/>
            <person name="Klopp C."/>
            <person name="Cabau C."/>
            <person name="Louis A."/>
            <person name="Berthelot C."/>
            <person name="Parey E."/>
            <person name="Roest Crollius H."/>
            <person name="Montfort J."/>
            <person name="Robinson-Rechavi M."/>
            <person name="Bouchez O."/>
            <person name="Lampietro C."/>
            <person name="Lopez Roques C."/>
            <person name="Donnadieu C."/>
            <person name="Postlethwait J."/>
            <person name="Bobe J."/>
            <person name="Verreycken H."/>
            <person name="Guiguen Y."/>
        </authorList>
    </citation>
    <scope>NUCLEOTIDE SEQUENCE [LARGE SCALE GENOMIC DNA]</scope>
    <source>
        <strain evidence="4">Up_M1</strain>
        <tissue evidence="4">Testis</tissue>
    </source>
</reference>
<dbReference type="PRINTS" id="PR01407">
    <property type="entry name" value="BUTYPHLNCDUF"/>
</dbReference>
<dbReference type="CDD" id="cd16040">
    <property type="entry name" value="SPRY_PRY_SNTX"/>
    <property type="match status" value="1"/>
</dbReference>
<proteinExistence type="predicted"/>
<dbReference type="Pfam" id="PF13516">
    <property type="entry name" value="LRR_6"/>
    <property type="match status" value="5"/>
</dbReference>